<dbReference type="Pfam" id="PF08402">
    <property type="entry name" value="TOBE_2"/>
    <property type="match status" value="1"/>
</dbReference>
<dbReference type="GO" id="GO:0005524">
    <property type="term" value="F:ATP binding"/>
    <property type="evidence" value="ECO:0007669"/>
    <property type="project" value="UniProtKB-KW"/>
</dbReference>
<reference evidence="9 10" key="1">
    <citation type="submission" date="2016-10" db="EMBL/GenBank/DDBJ databases">
        <authorList>
            <person name="de Groot N.N."/>
        </authorList>
    </citation>
    <scope>NUCLEOTIDE SEQUENCE [LARGE SCALE GENOMIC DNA]</scope>
    <source>
        <strain evidence="9 10">CGMCC 1.3401</strain>
    </source>
</reference>
<dbReference type="GO" id="GO:0015847">
    <property type="term" value="P:putrescine transport"/>
    <property type="evidence" value="ECO:0007669"/>
    <property type="project" value="UniProtKB-ARBA"/>
</dbReference>
<dbReference type="SMART" id="SM00382">
    <property type="entry name" value="AAA"/>
    <property type="match status" value="1"/>
</dbReference>
<dbReference type="Proteomes" id="UP000199542">
    <property type="component" value="Unassembled WGS sequence"/>
</dbReference>
<keyword evidence="2 7" id="KW-1003">Cell membrane</keyword>
<evidence type="ECO:0000256" key="3">
    <source>
        <dbReference type="ARBA" id="ARBA00022741"/>
    </source>
</evidence>
<dbReference type="GO" id="GO:0043190">
    <property type="term" value="C:ATP-binding cassette (ABC) transporter complex"/>
    <property type="evidence" value="ECO:0007669"/>
    <property type="project" value="InterPro"/>
</dbReference>
<protein>
    <recommendedName>
        <fullName evidence="7">Spermidine/putrescine import ATP-binding protein PotA</fullName>
        <ecNumber evidence="7">7.6.2.11</ecNumber>
    </recommendedName>
</protein>
<dbReference type="InterPro" id="IPR050093">
    <property type="entry name" value="ABC_SmlMolc_Importer"/>
</dbReference>
<keyword evidence="4 7" id="KW-0067">ATP-binding</keyword>
<accession>A0A1G4U1Q1</accession>
<gene>
    <name evidence="7" type="primary">potA</name>
    <name evidence="9" type="ORF">SAMN02927900_05967</name>
</gene>
<evidence type="ECO:0000256" key="4">
    <source>
        <dbReference type="ARBA" id="ARBA00022840"/>
    </source>
</evidence>
<keyword evidence="5 7" id="KW-1278">Translocase</keyword>
<dbReference type="FunFam" id="3.40.50.300:FF:000133">
    <property type="entry name" value="Spermidine/putrescine import ATP-binding protein PotA"/>
    <property type="match status" value="1"/>
</dbReference>
<dbReference type="EMBL" id="FMTM01000016">
    <property type="protein sequence ID" value="SCW87540.1"/>
    <property type="molecule type" value="Genomic_DNA"/>
</dbReference>
<keyword evidence="6 7" id="KW-0472">Membrane</keyword>
<evidence type="ECO:0000256" key="2">
    <source>
        <dbReference type="ARBA" id="ARBA00022475"/>
    </source>
</evidence>
<proteinExistence type="inferred from homology"/>
<name>A0A1G4U1Q1_9HYPH</name>
<keyword evidence="3 7" id="KW-0547">Nucleotide-binding</keyword>
<keyword evidence="1 7" id="KW-0813">Transport</keyword>
<comment type="catalytic activity">
    <reaction evidence="7">
        <text>ATP + H2O + polyamine-[polyamine-binding protein]Side 1 = ADP + phosphate + polyamineSide 2 + [polyamine-binding protein]Side 1.</text>
        <dbReference type="EC" id="7.6.2.11"/>
    </reaction>
</comment>
<dbReference type="InterPro" id="IPR003439">
    <property type="entry name" value="ABC_transporter-like_ATP-bd"/>
</dbReference>
<dbReference type="AlphaFoldDB" id="A0A1G4U1Q1"/>
<dbReference type="SUPFAM" id="SSF52540">
    <property type="entry name" value="P-loop containing nucleoside triphosphate hydrolases"/>
    <property type="match status" value="1"/>
</dbReference>
<dbReference type="GO" id="GO:0015417">
    <property type="term" value="F:ABC-type polyamine transporter activity"/>
    <property type="evidence" value="ECO:0007669"/>
    <property type="project" value="UniProtKB-EC"/>
</dbReference>
<dbReference type="PANTHER" id="PTHR42781:SF4">
    <property type="entry name" value="SPERMIDINE_PUTRESCINE IMPORT ATP-BINDING PROTEIN POTA"/>
    <property type="match status" value="1"/>
</dbReference>
<sequence length="365" mass="39524">MIGAPILIDGACKQYGAHTAVRSVTLEVEAGEFVSILGPSGSGKTTLLTMIAGFETPSAGRIVIGGRDVTQLAPNRRDIGMVFQRYALFPHMTVAENIAFPLKMRHLPRNEREHKVAETLELVQLGDLASRYPHQLSGGQQQRVAVARAIVFEPPVLLMDEPLGALDKKLREAMQLEIKQLQQRLGATVIYVTHDQEEALTMSDRVAVMAAGEIVQVGSPATLYRQPQTAFVADFIGRMSFAEGIYLGLHEGSHAVRLGETVVLQASSVNGTIRPGARLKLAMRPEKLCLTERGKGGRNVIPGTLEASVFTGACDLHLVRAETDGRPLIQIQTSDNTRPAGLNAGARVDIVADRDSLHVFERQGS</sequence>
<dbReference type="RefSeq" id="WP_092588351.1">
    <property type="nucleotide sequence ID" value="NZ_FMTM01000016.1"/>
</dbReference>
<comment type="similarity">
    <text evidence="7">Belongs to the ABC transporter superfamily. Spermidine/putrescine importer (TC 3.A.1.11.1) family.</text>
</comment>
<dbReference type="SUPFAM" id="SSF50331">
    <property type="entry name" value="MOP-like"/>
    <property type="match status" value="1"/>
</dbReference>
<evidence type="ECO:0000259" key="8">
    <source>
        <dbReference type="PROSITE" id="PS50893"/>
    </source>
</evidence>
<evidence type="ECO:0000256" key="6">
    <source>
        <dbReference type="ARBA" id="ARBA00023136"/>
    </source>
</evidence>
<comment type="subunit">
    <text evidence="7">The complex is composed of two ATP-binding proteins (PotA), two transmembrane proteins (PotB and PotC) and a solute-binding protein (PotD).</text>
</comment>
<dbReference type="GO" id="GO:0016887">
    <property type="term" value="F:ATP hydrolysis activity"/>
    <property type="evidence" value="ECO:0007669"/>
    <property type="project" value="InterPro"/>
</dbReference>
<dbReference type="PANTHER" id="PTHR42781">
    <property type="entry name" value="SPERMIDINE/PUTRESCINE IMPORT ATP-BINDING PROTEIN POTA"/>
    <property type="match status" value="1"/>
</dbReference>
<organism evidence="9 10">
    <name type="scientific">Rhizobium mongolense subsp. loessense</name>
    <dbReference type="NCBI Taxonomy" id="158890"/>
    <lineage>
        <taxon>Bacteria</taxon>
        <taxon>Pseudomonadati</taxon>
        <taxon>Pseudomonadota</taxon>
        <taxon>Alphaproteobacteria</taxon>
        <taxon>Hyphomicrobiales</taxon>
        <taxon>Rhizobiaceae</taxon>
        <taxon>Rhizobium/Agrobacterium group</taxon>
        <taxon>Rhizobium</taxon>
    </lineage>
</organism>
<evidence type="ECO:0000313" key="10">
    <source>
        <dbReference type="Proteomes" id="UP000199542"/>
    </source>
</evidence>
<dbReference type="InterPro" id="IPR027417">
    <property type="entry name" value="P-loop_NTPase"/>
</dbReference>
<dbReference type="EC" id="7.6.2.11" evidence="7"/>
<feature type="domain" description="ABC transporter" evidence="8">
    <location>
        <begin position="6"/>
        <end position="236"/>
    </location>
</feature>
<dbReference type="InterPro" id="IPR005893">
    <property type="entry name" value="PotA-like"/>
</dbReference>
<dbReference type="PROSITE" id="PS50893">
    <property type="entry name" value="ABC_TRANSPORTER_2"/>
    <property type="match status" value="1"/>
</dbReference>
<evidence type="ECO:0000256" key="7">
    <source>
        <dbReference type="RuleBase" id="RU364083"/>
    </source>
</evidence>
<dbReference type="PROSITE" id="PS00211">
    <property type="entry name" value="ABC_TRANSPORTER_1"/>
    <property type="match status" value="1"/>
</dbReference>
<dbReference type="InterPro" id="IPR008995">
    <property type="entry name" value="Mo/tungstate-bd_C_term_dom"/>
</dbReference>
<dbReference type="Gene3D" id="2.40.50.100">
    <property type="match status" value="1"/>
</dbReference>
<dbReference type="NCBIfam" id="TIGR01187">
    <property type="entry name" value="potA"/>
    <property type="match status" value="1"/>
</dbReference>
<dbReference type="Gene3D" id="3.40.50.300">
    <property type="entry name" value="P-loop containing nucleotide triphosphate hydrolases"/>
    <property type="match status" value="1"/>
</dbReference>
<dbReference type="InterPro" id="IPR003593">
    <property type="entry name" value="AAA+_ATPase"/>
</dbReference>
<evidence type="ECO:0000256" key="1">
    <source>
        <dbReference type="ARBA" id="ARBA00022448"/>
    </source>
</evidence>
<dbReference type="InterPro" id="IPR017871">
    <property type="entry name" value="ABC_transporter-like_CS"/>
</dbReference>
<evidence type="ECO:0000313" key="9">
    <source>
        <dbReference type="EMBL" id="SCW87540.1"/>
    </source>
</evidence>
<dbReference type="InterPro" id="IPR013611">
    <property type="entry name" value="Transp-assoc_OB_typ2"/>
</dbReference>
<evidence type="ECO:0000256" key="5">
    <source>
        <dbReference type="ARBA" id="ARBA00022967"/>
    </source>
</evidence>
<dbReference type="Pfam" id="PF00005">
    <property type="entry name" value="ABC_tran"/>
    <property type="match status" value="1"/>
</dbReference>
<comment type="function">
    <text evidence="7">Part of the ABC transporter complex PotABCD involved in spermidine/putrescine import. Responsible for energy coupling to the transport system.</text>
</comment>